<dbReference type="InParanoid" id="B9SII1"/>
<dbReference type="EMBL" id="EQ973973">
    <property type="protein sequence ID" value="EEF36574.1"/>
    <property type="molecule type" value="Genomic_DNA"/>
</dbReference>
<protein>
    <submittedName>
        <fullName evidence="1">Uncharacterized protein</fullName>
    </submittedName>
</protein>
<accession>B9SII1</accession>
<organism evidence="1 2">
    <name type="scientific">Ricinus communis</name>
    <name type="common">Castor bean</name>
    <dbReference type="NCBI Taxonomy" id="3988"/>
    <lineage>
        <taxon>Eukaryota</taxon>
        <taxon>Viridiplantae</taxon>
        <taxon>Streptophyta</taxon>
        <taxon>Embryophyta</taxon>
        <taxon>Tracheophyta</taxon>
        <taxon>Spermatophyta</taxon>
        <taxon>Magnoliopsida</taxon>
        <taxon>eudicotyledons</taxon>
        <taxon>Gunneridae</taxon>
        <taxon>Pentapetalae</taxon>
        <taxon>rosids</taxon>
        <taxon>fabids</taxon>
        <taxon>Malpighiales</taxon>
        <taxon>Euphorbiaceae</taxon>
        <taxon>Acalyphoideae</taxon>
        <taxon>Acalypheae</taxon>
        <taxon>Ricinus</taxon>
    </lineage>
</organism>
<dbReference type="AlphaFoldDB" id="B9SII1"/>
<sequence>MEDEGADQLAVVAHAPSDAIIGGRDKRNPDSIKSAGVHMSEGARVTSSILGMQGFQMMAGKRPVGGIMICERGTGGSSLIILQGG</sequence>
<evidence type="ECO:0000313" key="1">
    <source>
        <dbReference type="EMBL" id="EEF36574.1"/>
    </source>
</evidence>
<gene>
    <name evidence="1" type="ORF">RCOM_1418860</name>
</gene>
<keyword evidence="2" id="KW-1185">Reference proteome</keyword>
<proteinExistence type="predicted"/>
<evidence type="ECO:0000313" key="2">
    <source>
        <dbReference type="Proteomes" id="UP000008311"/>
    </source>
</evidence>
<dbReference type="Proteomes" id="UP000008311">
    <property type="component" value="Unassembled WGS sequence"/>
</dbReference>
<reference evidence="2" key="1">
    <citation type="journal article" date="2010" name="Nat. Biotechnol.">
        <title>Draft genome sequence of the oilseed species Ricinus communis.</title>
        <authorList>
            <person name="Chan A.P."/>
            <person name="Crabtree J."/>
            <person name="Zhao Q."/>
            <person name="Lorenzi H."/>
            <person name="Orvis J."/>
            <person name="Puiu D."/>
            <person name="Melake-Berhan A."/>
            <person name="Jones K.M."/>
            <person name="Redman J."/>
            <person name="Chen G."/>
            <person name="Cahoon E.B."/>
            <person name="Gedil M."/>
            <person name="Stanke M."/>
            <person name="Haas B.J."/>
            <person name="Wortman J.R."/>
            <person name="Fraser-Liggett C.M."/>
            <person name="Ravel J."/>
            <person name="Rabinowicz P.D."/>
        </authorList>
    </citation>
    <scope>NUCLEOTIDE SEQUENCE [LARGE SCALE GENOMIC DNA]</scope>
    <source>
        <strain evidence="2">cv. Hale</strain>
    </source>
</reference>
<name>B9SII1_RICCO</name>